<evidence type="ECO:0000313" key="4">
    <source>
        <dbReference type="Proteomes" id="UP000469452"/>
    </source>
</evidence>
<dbReference type="PANTHER" id="PTHR21415">
    <property type="entry name" value="U7 SNRNA-ASSOCIATED SM-LIKE PROTEIN LSM11"/>
    <property type="match status" value="1"/>
</dbReference>
<dbReference type="EMBL" id="VJMI01007435">
    <property type="protein sequence ID" value="KAF0763859.1"/>
    <property type="molecule type" value="Genomic_DNA"/>
</dbReference>
<dbReference type="SMART" id="SM00651">
    <property type="entry name" value="Sm"/>
    <property type="match status" value="1"/>
</dbReference>
<feature type="domain" description="Sm" evidence="2">
    <location>
        <begin position="191"/>
        <end position="271"/>
    </location>
</feature>
<accession>A0A6A5ASB8</accession>
<evidence type="ECO:0000256" key="1">
    <source>
        <dbReference type="SAM" id="MobiDB-lite"/>
    </source>
</evidence>
<gene>
    <name evidence="3" type="ORF">AaE_003145</name>
</gene>
<dbReference type="GO" id="GO:0005683">
    <property type="term" value="C:U7 snRNP"/>
    <property type="evidence" value="ECO:0007669"/>
    <property type="project" value="TreeGrafter"/>
</dbReference>
<name>A0A6A5ASB8_APHAT</name>
<dbReference type="InterPro" id="IPR039267">
    <property type="entry name" value="Lsm11"/>
</dbReference>
<reference evidence="3 4" key="1">
    <citation type="submission" date="2019-06" db="EMBL/GenBank/DDBJ databases">
        <title>Genomics analysis of Aphanomyces spp. identifies a new class of oomycete effector associated with host adaptation.</title>
        <authorList>
            <person name="Gaulin E."/>
        </authorList>
    </citation>
    <scope>NUCLEOTIDE SEQUENCE [LARGE SCALE GENOMIC DNA]</scope>
    <source>
        <strain evidence="3 4">E</strain>
    </source>
</reference>
<dbReference type="PANTHER" id="PTHR21415:SF1">
    <property type="entry name" value="U7 SNRNA-ASSOCIATED SM-LIKE PROTEIN LSM11"/>
    <property type="match status" value="1"/>
</dbReference>
<dbReference type="SUPFAM" id="SSF50182">
    <property type="entry name" value="Sm-like ribonucleoproteins"/>
    <property type="match status" value="1"/>
</dbReference>
<dbReference type="AlphaFoldDB" id="A0A6A5ASB8"/>
<dbReference type="Pfam" id="PF01423">
    <property type="entry name" value="LSM"/>
    <property type="match status" value="1"/>
</dbReference>
<dbReference type="InterPro" id="IPR001163">
    <property type="entry name" value="Sm_dom_euk/arc"/>
</dbReference>
<comment type="caution">
    <text evidence="3">The sequence shown here is derived from an EMBL/GenBank/DDBJ whole genome shotgun (WGS) entry which is preliminary data.</text>
</comment>
<evidence type="ECO:0000313" key="3">
    <source>
        <dbReference type="EMBL" id="KAF0763859.1"/>
    </source>
</evidence>
<dbReference type="Gene3D" id="2.30.30.100">
    <property type="match status" value="1"/>
</dbReference>
<dbReference type="GO" id="GO:0071209">
    <property type="term" value="F:U7 snRNA binding"/>
    <property type="evidence" value="ECO:0007669"/>
    <property type="project" value="InterPro"/>
</dbReference>
<evidence type="ECO:0000259" key="2">
    <source>
        <dbReference type="SMART" id="SM00651"/>
    </source>
</evidence>
<dbReference type="InterPro" id="IPR010920">
    <property type="entry name" value="LSM_dom_sf"/>
</dbReference>
<protein>
    <recommendedName>
        <fullName evidence="2">Sm domain-containing protein</fullName>
    </recommendedName>
</protein>
<dbReference type="VEuPathDB" id="FungiDB:H257_14536"/>
<organism evidence="3 4">
    <name type="scientific">Aphanomyces astaci</name>
    <name type="common">Crayfish plague agent</name>
    <dbReference type="NCBI Taxonomy" id="112090"/>
    <lineage>
        <taxon>Eukaryota</taxon>
        <taxon>Sar</taxon>
        <taxon>Stramenopiles</taxon>
        <taxon>Oomycota</taxon>
        <taxon>Saprolegniomycetes</taxon>
        <taxon>Saprolegniales</taxon>
        <taxon>Verrucalvaceae</taxon>
        <taxon>Aphanomyces</taxon>
    </lineage>
</organism>
<sequence length="286" mass="31561">MEAWQRDRIVAFYESHNPENVKNMQVIHVSSSSNVHAMMQTRDLASVCRARGGAVCQAAQEVRVAKEDNELSAAASYDPNFVPKTAPPSRGGPFDCRSASFNAHLALVRNRLDGASLHHPALDNLYKCRMLLPPRDPQFIQPKLKPATPSLTTDRKSKSTVAPKKPPVLHAIAGTSRPLLSIYLHSTGPLSLLHRCLVAKARVVVVLRRISSIRGTCTGYLKGFDKHMNLVLMDVMDKFAPVHAQQQEAPTVTRHIRQLLIRGDNVVLVYPTQPLMPQQNTSSTGS</sequence>
<dbReference type="Proteomes" id="UP000469452">
    <property type="component" value="Unassembled WGS sequence"/>
</dbReference>
<dbReference type="GO" id="GO:0006398">
    <property type="term" value="P:mRNA 3'-end processing by stem-loop binding and cleavage"/>
    <property type="evidence" value="ECO:0007669"/>
    <property type="project" value="TreeGrafter"/>
</dbReference>
<feature type="region of interest" description="Disordered" evidence="1">
    <location>
        <begin position="139"/>
        <end position="163"/>
    </location>
</feature>
<proteinExistence type="predicted"/>